<dbReference type="SUPFAM" id="SSF48557">
    <property type="entry name" value="L-aspartase-like"/>
    <property type="match status" value="2"/>
</dbReference>
<reference evidence="5 6" key="1">
    <citation type="submission" date="2015-05" db="EMBL/GenBank/DDBJ databases">
        <authorList>
            <person name="Wang D.B."/>
            <person name="Wang M."/>
        </authorList>
    </citation>
    <scope>NUCLEOTIDE SEQUENCE [LARGE SCALE GENOMIC DNA]</scope>
    <source>
        <strain evidence="5">VL1</strain>
    </source>
</reference>
<dbReference type="InterPro" id="IPR008948">
    <property type="entry name" value="L-Aspartase-like"/>
</dbReference>
<dbReference type="PRINTS" id="PR00149">
    <property type="entry name" value="FUMRATELYASE"/>
</dbReference>
<comment type="similarity">
    <text evidence="1">Belongs to the lyase 1 family. Argininosuccinate lyase subfamily.</text>
</comment>
<evidence type="ECO:0000256" key="1">
    <source>
        <dbReference type="ARBA" id="ARBA00010755"/>
    </source>
</evidence>
<dbReference type="PANTHER" id="PTHR43814:SF1">
    <property type="entry name" value="ARGININOSUCCINATE LYASE"/>
    <property type="match status" value="1"/>
</dbReference>
<dbReference type="AlphaFoldDB" id="A0A0G4LNP2"/>
<dbReference type="CDD" id="cd01359">
    <property type="entry name" value="Argininosuccinate_lyase"/>
    <property type="match status" value="1"/>
</dbReference>
<dbReference type="InterPro" id="IPR022761">
    <property type="entry name" value="Fumarate_lyase_N"/>
</dbReference>
<protein>
    <recommendedName>
        <fullName evidence="2">Arginosuccinase</fullName>
    </recommendedName>
</protein>
<evidence type="ECO:0000313" key="6">
    <source>
        <dbReference type="Proteomes" id="UP000044602"/>
    </source>
</evidence>
<dbReference type="GO" id="GO:0005829">
    <property type="term" value="C:cytosol"/>
    <property type="evidence" value="ECO:0007669"/>
    <property type="project" value="TreeGrafter"/>
</dbReference>
<name>A0A0G4LNP2_VERLO</name>
<dbReference type="PANTHER" id="PTHR43814">
    <property type="entry name" value="ARGININOSUCCINATE LYASE"/>
    <property type="match status" value="1"/>
</dbReference>
<dbReference type="Proteomes" id="UP000044602">
    <property type="component" value="Unassembled WGS sequence"/>
</dbReference>
<evidence type="ECO:0000313" key="5">
    <source>
        <dbReference type="EMBL" id="CRK23621.1"/>
    </source>
</evidence>
<proteinExistence type="inferred from homology"/>
<dbReference type="Gene3D" id="1.10.40.30">
    <property type="entry name" value="Fumarase/aspartase (C-terminal domain)"/>
    <property type="match status" value="2"/>
</dbReference>
<organism evidence="5 6">
    <name type="scientific">Verticillium longisporum</name>
    <name type="common">Verticillium dahliae var. longisporum</name>
    <dbReference type="NCBI Taxonomy" id="100787"/>
    <lineage>
        <taxon>Eukaryota</taxon>
        <taxon>Fungi</taxon>
        <taxon>Dikarya</taxon>
        <taxon>Ascomycota</taxon>
        <taxon>Pezizomycotina</taxon>
        <taxon>Sordariomycetes</taxon>
        <taxon>Hypocreomycetidae</taxon>
        <taxon>Glomerellales</taxon>
        <taxon>Plectosphaerellaceae</taxon>
        <taxon>Verticillium</taxon>
    </lineage>
</organism>
<dbReference type="Gene3D" id="1.20.200.10">
    <property type="entry name" value="Fumarase/aspartase (Central domain)"/>
    <property type="match status" value="2"/>
</dbReference>
<feature type="domain" description="Argininosuccinate lyase C-terminal" evidence="4">
    <location>
        <begin position="691"/>
        <end position="760"/>
    </location>
</feature>
<dbReference type="CDD" id="cd12148">
    <property type="entry name" value="fungal_TF_MHR"/>
    <property type="match status" value="1"/>
</dbReference>
<gene>
    <name evidence="5" type="ORF">BN1708_013740</name>
</gene>
<dbReference type="InterPro" id="IPR000362">
    <property type="entry name" value="Fumarate_lyase_fam"/>
</dbReference>
<evidence type="ECO:0000259" key="4">
    <source>
        <dbReference type="Pfam" id="PF14698"/>
    </source>
</evidence>
<dbReference type="EMBL" id="CVQH01015891">
    <property type="protein sequence ID" value="CRK23621.1"/>
    <property type="molecule type" value="Genomic_DNA"/>
</dbReference>
<evidence type="ECO:0000259" key="3">
    <source>
        <dbReference type="Pfam" id="PF00206"/>
    </source>
</evidence>
<dbReference type="Pfam" id="PF00206">
    <property type="entry name" value="Lyase_1"/>
    <property type="match status" value="1"/>
</dbReference>
<dbReference type="GO" id="GO:0004056">
    <property type="term" value="F:argininosuccinate lyase activity"/>
    <property type="evidence" value="ECO:0007669"/>
    <property type="project" value="InterPro"/>
</dbReference>
<feature type="domain" description="Fumarate lyase N-terminal" evidence="3">
    <location>
        <begin position="355"/>
        <end position="602"/>
    </location>
</feature>
<dbReference type="GO" id="GO:0042450">
    <property type="term" value="P:L-arginine biosynthetic process via ornithine"/>
    <property type="evidence" value="ECO:0007669"/>
    <property type="project" value="InterPro"/>
</dbReference>
<dbReference type="InterPro" id="IPR009049">
    <property type="entry name" value="Argininosuccinate_lyase"/>
</dbReference>
<evidence type="ECO:0000256" key="2">
    <source>
        <dbReference type="ARBA" id="ARBA00032749"/>
    </source>
</evidence>
<dbReference type="PRINTS" id="PR00145">
    <property type="entry name" value="ARGSUCLYASE"/>
</dbReference>
<dbReference type="InterPro" id="IPR024083">
    <property type="entry name" value="Fumarase/histidase_N"/>
</dbReference>
<dbReference type="Gene3D" id="1.10.275.10">
    <property type="entry name" value="Fumarase/aspartase (N-terminal domain)"/>
    <property type="match status" value="1"/>
</dbReference>
<dbReference type="Pfam" id="PF14698">
    <property type="entry name" value="ASL_C2"/>
    <property type="match status" value="1"/>
</dbReference>
<sequence>MCALGAISMDYGSVITSQSPGNNPSSAPDLANLRLGHSYFTAAEKRLGAAISTVNTLSIQCLCLAGIFHMSSIQPMHALRMFHAAGISLQNLSSTGARPAGEASQMYSSLFWTCYKSEREILAEIPINAPALREPGMPNVYPQPPQAASIASNEWAADEEDSWYFLLSEIALRRITDQVTEMVSKYIHAEIDLSGSQSVQQLIPIVAEFEQQAETFRENLPPAVKFPDVPEAASTEWQQYSRGRYYRLLELMHRPFLFNALHDPGCSPVVRSLAEKGLENALRYIQHSHICHRHHDSKKTHVSLTESRLGTKASRLLVTHVNKLELDDELISLKEYVQTDLAHAVMLTGAGIFDAQHGASIVQALLKLHGSDTSAMLAPDPEVGTLGLQIEKYLEKVLGSRGRDIQRGRSRIDQKATNWRLINRASLTEVIRELVDLATEILATADRYTGILMPGYTHMQHSQPTTIDHYLNAHYWAVSRSLDRLYDAYDCLNVCPLGGAAYSGTSWPINRDSTSTYLGFDHPILNARDAGFAAIDMGAELAGALAATLSTISRLASDLNYWSSSEVNLLRIDAALCGTSSMMPQKRNPMVLERIRGLAGVSVGWAASHLAVMHTAYSTDVDQSYVHNLLPGQCAETVGAIALLREVLATAEFDVPAMRISAGQHWSTASALADALVSLCGLSFRDAHESSTASALADALVSLCGLSFRDAHESVARLVEAHERAGCHGELRGKLIDDAFRHVLSESDVRSILDPESFVESRISSGGTSPQARRELAASASADLAEKKKSLLARVDHVDKGLQLLLKDAQSLVISPE</sequence>
<dbReference type="InterPro" id="IPR029419">
    <property type="entry name" value="Arg_succ_lyase_C"/>
</dbReference>
<keyword evidence="6" id="KW-1185">Reference proteome</keyword>
<accession>A0A0G4LNP2</accession>
<dbReference type="STRING" id="100787.A0A0G4LNP2"/>